<dbReference type="Proteomes" id="UP000233781">
    <property type="component" value="Unassembled WGS sequence"/>
</dbReference>
<dbReference type="CDD" id="cd11579">
    <property type="entry name" value="Glyco_tran_WbsX"/>
    <property type="match status" value="1"/>
</dbReference>
<evidence type="ECO:0000313" key="1">
    <source>
        <dbReference type="EMBL" id="PKW27179.1"/>
    </source>
</evidence>
<name>A0A2N3YK45_9MICO</name>
<dbReference type="PANTHER" id="PTHR41244">
    <property type="entry name" value="RHAMNAN SYNTHESIS F"/>
    <property type="match status" value="1"/>
</dbReference>
<protein>
    <submittedName>
        <fullName evidence="1">Glycosyl transferase family WbsX</fullName>
    </submittedName>
</protein>
<dbReference type="Pfam" id="PF14307">
    <property type="entry name" value="Glyco_tran_WbsX"/>
    <property type="match status" value="1"/>
</dbReference>
<comment type="caution">
    <text evidence="1">The sequence shown here is derived from an EMBL/GenBank/DDBJ whole genome shotgun (WGS) entry which is preliminary data.</text>
</comment>
<keyword evidence="2" id="KW-1185">Reference proteome</keyword>
<gene>
    <name evidence="1" type="ORF">ATL31_2017</name>
</gene>
<accession>A0A2N3YK45</accession>
<dbReference type="Gene3D" id="3.20.20.80">
    <property type="entry name" value="Glycosidases"/>
    <property type="match status" value="1"/>
</dbReference>
<dbReference type="PANTHER" id="PTHR41244:SF1">
    <property type="entry name" value="GLYCOSYLTRANSFERASE"/>
    <property type="match status" value="1"/>
</dbReference>
<evidence type="ECO:0000313" key="2">
    <source>
        <dbReference type="Proteomes" id="UP000233781"/>
    </source>
</evidence>
<dbReference type="EMBL" id="PJNE01000001">
    <property type="protein sequence ID" value="PKW27179.1"/>
    <property type="molecule type" value="Genomic_DNA"/>
</dbReference>
<keyword evidence="1" id="KW-0808">Transferase</keyword>
<dbReference type="GO" id="GO:0016740">
    <property type="term" value="F:transferase activity"/>
    <property type="evidence" value="ECO:0007669"/>
    <property type="project" value="UniProtKB-KW"/>
</dbReference>
<proteinExistence type="predicted"/>
<organism evidence="1 2">
    <name type="scientific">Phycicoccus duodecadis</name>
    <dbReference type="NCBI Taxonomy" id="173053"/>
    <lineage>
        <taxon>Bacteria</taxon>
        <taxon>Bacillati</taxon>
        <taxon>Actinomycetota</taxon>
        <taxon>Actinomycetes</taxon>
        <taxon>Micrococcales</taxon>
        <taxon>Intrasporangiaceae</taxon>
        <taxon>Phycicoccus</taxon>
    </lineage>
</organism>
<dbReference type="InterPro" id="IPR032719">
    <property type="entry name" value="WbsX"/>
</dbReference>
<reference evidence="1 2" key="1">
    <citation type="submission" date="2017-12" db="EMBL/GenBank/DDBJ databases">
        <title>Sequencing the genomes of 1000 Actinobacteria strains.</title>
        <authorList>
            <person name="Klenk H.-P."/>
        </authorList>
    </citation>
    <scope>NUCLEOTIDE SEQUENCE [LARGE SCALE GENOMIC DNA]</scope>
    <source>
        <strain evidence="1 2">DSM 12806</strain>
    </source>
</reference>
<dbReference type="OrthoDB" id="9815339at2"/>
<sequence>MTTGTQRHLAFYLPQFHPILENDEWWGPGFTEWVNVSQARPLFPGHRQPHVPGALGYYDLRLAETRAAQAALAGAHGIDGFVYYHYWFSGRRLLNRPFDEVRSSGEPDFPFALCWANESWTRTWDGRSNDVLVEQRYDDDREHARWLTEAFADRRYIRVDGKPLFLIYRASQLPDAHRTTDILREEAAAAGIGEIYLVRVESFTDERSDPRVLGFDAAAEFAPDWKVLGGGLTGKVRSGLRRLAHTGRERPWQVHDYASVATRMQAKPSVPYPRFPCVTPRWDNTARKGRKGVALVNDTPELYRRWVEWAARAAPTTPGGDSLVFVNAWNEWAEGAHLEPDRERGPVFLEAHRDARFRAGSLETT</sequence>
<dbReference type="AlphaFoldDB" id="A0A2N3YK45"/>
<dbReference type="RefSeq" id="WP_101395642.1">
    <property type="nucleotide sequence ID" value="NZ_PJNE01000001.1"/>
</dbReference>